<feature type="compositionally biased region" description="Basic and acidic residues" evidence="1">
    <location>
        <begin position="123"/>
        <end position="133"/>
    </location>
</feature>
<feature type="region of interest" description="Disordered" evidence="1">
    <location>
        <begin position="1"/>
        <end position="133"/>
    </location>
</feature>
<sequence length="133" mass="14537">MCQPGNWARSTNRPKPSTTCQPPQCRYKTCSTTPPSRLRLQPGARLRARATEGSIGGRSPLQTKDPGKPHTPTPEASQHTVPALPHCLVWHIPTHQTGQPAPPPKRSHIPITAAQCPAKTPRRNTDTKHSDLL</sequence>
<reference evidence="2 3" key="1">
    <citation type="submission" date="2021-06" db="EMBL/GenBank/DDBJ databases">
        <authorList>
            <person name="Palmer J.M."/>
        </authorList>
    </citation>
    <scope>NUCLEOTIDE SEQUENCE [LARGE SCALE GENOMIC DNA]</scope>
    <source>
        <strain evidence="2 3">AS_MEX2019</strain>
        <tissue evidence="2">Muscle</tissue>
    </source>
</reference>
<comment type="caution">
    <text evidence="2">The sequence shown here is derived from an EMBL/GenBank/DDBJ whole genome shotgun (WGS) entry which is preliminary data.</text>
</comment>
<gene>
    <name evidence="2" type="ORF">AMECASPLE_039428</name>
</gene>
<name>A0ABV0Z8K6_9TELE</name>
<evidence type="ECO:0000313" key="2">
    <source>
        <dbReference type="EMBL" id="MEQ2301758.1"/>
    </source>
</evidence>
<evidence type="ECO:0000256" key="1">
    <source>
        <dbReference type="SAM" id="MobiDB-lite"/>
    </source>
</evidence>
<accession>A0ABV0Z8K6</accession>
<evidence type="ECO:0000313" key="3">
    <source>
        <dbReference type="Proteomes" id="UP001469553"/>
    </source>
</evidence>
<feature type="compositionally biased region" description="Polar residues" evidence="1">
    <location>
        <begin position="8"/>
        <end position="22"/>
    </location>
</feature>
<proteinExistence type="predicted"/>
<organism evidence="2 3">
    <name type="scientific">Ameca splendens</name>
    <dbReference type="NCBI Taxonomy" id="208324"/>
    <lineage>
        <taxon>Eukaryota</taxon>
        <taxon>Metazoa</taxon>
        <taxon>Chordata</taxon>
        <taxon>Craniata</taxon>
        <taxon>Vertebrata</taxon>
        <taxon>Euteleostomi</taxon>
        <taxon>Actinopterygii</taxon>
        <taxon>Neopterygii</taxon>
        <taxon>Teleostei</taxon>
        <taxon>Neoteleostei</taxon>
        <taxon>Acanthomorphata</taxon>
        <taxon>Ovalentaria</taxon>
        <taxon>Atherinomorphae</taxon>
        <taxon>Cyprinodontiformes</taxon>
        <taxon>Goodeidae</taxon>
        <taxon>Ameca</taxon>
    </lineage>
</organism>
<dbReference type="Proteomes" id="UP001469553">
    <property type="component" value="Unassembled WGS sequence"/>
</dbReference>
<protein>
    <submittedName>
        <fullName evidence="2">Uncharacterized protein</fullName>
    </submittedName>
</protein>
<dbReference type="EMBL" id="JAHRIP010055288">
    <property type="protein sequence ID" value="MEQ2301758.1"/>
    <property type="molecule type" value="Genomic_DNA"/>
</dbReference>
<keyword evidence="3" id="KW-1185">Reference proteome</keyword>